<accession>A0A5J5D7F1</accession>
<feature type="region of interest" description="Disordered" evidence="1">
    <location>
        <begin position="156"/>
        <end position="182"/>
    </location>
</feature>
<evidence type="ECO:0000313" key="4">
    <source>
        <dbReference type="Proteomes" id="UP000327493"/>
    </source>
</evidence>
<sequence length="238" mass="27461">MHSHIYLYSLGWAWRRTSCLSTIFYSLMRDFPSGQSAAFPGWDFWRSRVCTRRRGEFCQWSFQRCTERAGGRCSTPTPTWWICIRWGPTTTAWGPRCCTLTAQRTPRSHRRCCRRSSVASDGTWTPPRMPTTRTRLRWWSVWTAWRRLCSRRGRAASTASRAGRRAGPPSSPPPVWFSTTARGRSPIYSPDLELKDTETGHNLWQYFSAALTCTFIFISKTLQGFPQKSCLACCVFSV</sequence>
<dbReference type="EMBL" id="VOFY01000008">
    <property type="protein sequence ID" value="KAA8590672.1"/>
    <property type="molecule type" value="Genomic_DNA"/>
</dbReference>
<gene>
    <name evidence="2" type="ORF">FQN60_014606</name>
    <name evidence="3" type="ORF">FQN60_014613</name>
</gene>
<organism evidence="2 4">
    <name type="scientific">Etheostoma spectabile</name>
    <name type="common">orangethroat darter</name>
    <dbReference type="NCBI Taxonomy" id="54343"/>
    <lineage>
        <taxon>Eukaryota</taxon>
        <taxon>Metazoa</taxon>
        <taxon>Chordata</taxon>
        <taxon>Craniata</taxon>
        <taxon>Vertebrata</taxon>
        <taxon>Euteleostomi</taxon>
        <taxon>Actinopterygii</taxon>
        <taxon>Neopterygii</taxon>
        <taxon>Teleostei</taxon>
        <taxon>Neoteleostei</taxon>
        <taxon>Acanthomorphata</taxon>
        <taxon>Eupercaria</taxon>
        <taxon>Perciformes</taxon>
        <taxon>Percoidei</taxon>
        <taxon>Percidae</taxon>
        <taxon>Etheostomatinae</taxon>
        <taxon>Etheostoma</taxon>
    </lineage>
</organism>
<dbReference type="AlphaFoldDB" id="A0A5J5D7F1"/>
<dbReference type="Proteomes" id="UP000327493">
    <property type="component" value="Chromosome 8"/>
</dbReference>
<reference evidence="2 4" key="1">
    <citation type="submission" date="2019-08" db="EMBL/GenBank/DDBJ databases">
        <title>A chromosome-level genome assembly, high-density linkage maps, and genome scans reveal the genomic architecture of hybrid incompatibilities underlying speciation via character displacement in darters (Percidae: Etheostominae).</title>
        <authorList>
            <person name="Moran R.L."/>
            <person name="Catchen J.M."/>
            <person name="Fuller R.C."/>
        </authorList>
    </citation>
    <scope>NUCLEOTIDE SEQUENCE [LARGE SCALE GENOMIC DNA]</scope>
    <source>
        <strain evidence="2">EspeVRDwgs_2016</strain>
        <tissue evidence="2">Muscle</tissue>
    </source>
</reference>
<evidence type="ECO:0000313" key="2">
    <source>
        <dbReference type="EMBL" id="KAA8590672.1"/>
    </source>
</evidence>
<keyword evidence="4" id="KW-1185">Reference proteome</keyword>
<feature type="compositionally biased region" description="Low complexity" evidence="1">
    <location>
        <begin position="156"/>
        <end position="168"/>
    </location>
</feature>
<protein>
    <submittedName>
        <fullName evidence="2">Uncharacterized protein</fullName>
    </submittedName>
</protein>
<dbReference type="EMBL" id="VOFY01000008">
    <property type="protein sequence ID" value="KAA8590679.1"/>
    <property type="molecule type" value="Genomic_DNA"/>
</dbReference>
<comment type="caution">
    <text evidence="2">The sequence shown here is derived from an EMBL/GenBank/DDBJ whole genome shotgun (WGS) entry which is preliminary data.</text>
</comment>
<proteinExistence type="predicted"/>
<evidence type="ECO:0000256" key="1">
    <source>
        <dbReference type="SAM" id="MobiDB-lite"/>
    </source>
</evidence>
<name>A0A5J5D7F1_9PERO</name>
<evidence type="ECO:0000313" key="3">
    <source>
        <dbReference type="EMBL" id="KAA8590679.1"/>
    </source>
</evidence>